<dbReference type="AlphaFoldDB" id="A0A5Q2FCT2"/>
<dbReference type="EMBL" id="CP045725">
    <property type="protein sequence ID" value="QGF24588.1"/>
    <property type="molecule type" value="Genomic_DNA"/>
</dbReference>
<dbReference type="InterPro" id="IPR002201">
    <property type="entry name" value="Glyco_trans_9"/>
</dbReference>
<keyword evidence="5" id="KW-1185">Reference proteome</keyword>
<organism evidence="4 5">
    <name type="scientific">Raineyella fluvialis</name>
    <dbReference type="NCBI Taxonomy" id="2662261"/>
    <lineage>
        <taxon>Bacteria</taxon>
        <taxon>Bacillati</taxon>
        <taxon>Actinomycetota</taxon>
        <taxon>Actinomycetes</taxon>
        <taxon>Propionibacteriales</taxon>
        <taxon>Propionibacteriaceae</taxon>
        <taxon>Raineyella</taxon>
    </lineage>
</organism>
<evidence type="ECO:0008006" key="6">
    <source>
        <dbReference type="Google" id="ProtNLM"/>
    </source>
</evidence>
<accession>A0A5Q2FCT2</accession>
<proteinExistence type="predicted"/>
<dbReference type="KEGG" id="rain:Rai3103_14175"/>
<evidence type="ECO:0000256" key="2">
    <source>
        <dbReference type="ARBA" id="ARBA00022679"/>
    </source>
</evidence>
<feature type="region of interest" description="Disordered" evidence="3">
    <location>
        <begin position="43"/>
        <end position="63"/>
    </location>
</feature>
<dbReference type="Proteomes" id="UP000386847">
    <property type="component" value="Chromosome"/>
</dbReference>
<dbReference type="GO" id="GO:0005829">
    <property type="term" value="C:cytosol"/>
    <property type="evidence" value="ECO:0007669"/>
    <property type="project" value="TreeGrafter"/>
</dbReference>
<evidence type="ECO:0000313" key="4">
    <source>
        <dbReference type="EMBL" id="QGF24588.1"/>
    </source>
</evidence>
<evidence type="ECO:0000313" key="5">
    <source>
        <dbReference type="Proteomes" id="UP000386847"/>
    </source>
</evidence>
<dbReference type="InterPro" id="IPR051199">
    <property type="entry name" value="LPS_LOS_Heptosyltrfase"/>
</dbReference>
<dbReference type="Pfam" id="PF01075">
    <property type="entry name" value="Glyco_transf_9"/>
    <property type="match status" value="1"/>
</dbReference>
<evidence type="ECO:0000256" key="3">
    <source>
        <dbReference type="SAM" id="MobiDB-lite"/>
    </source>
</evidence>
<dbReference type="SUPFAM" id="SSF53756">
    <property type="entry name" value="UDP-Glycosyltransferase/glycogen phosphorylase"/>
    <property type="match status" value="1"/>
</dbReference>
<dbReference type="RefSeq" id="WP_153573117.1">
    <property type="nucleotide sequence ID" value="NZ_CP045725.1"/>
</dbReference>
<sequence>MLARWAAEDGWEVLVIGDEADRTLAEEVVRGALDDGLAEAARAGRREPAAAWGPDEGRRLDRVDPVSAAPGTVRSVAGQLSVRGLVGLLAGCDAMVGNDSGPRHLAQAVGTPTVGIFWIGNTVMAAPLGRAEHRIHSGWTTHCPVCGTDLTQLGWTATDCGHVVGLNDAVRPQDVYADVLDLLEARVSEGPARG</sequence>
<dbReference type="GO" id="GO:0009244">
    <property type="term" value="P:lipopolysaccharide core region biosynthetic process"/>
    <property type="evidence" value="ECO:0007669"/>
    <property type="project" value="TreeGrafter"/>
</dbReference>
<keyword evidence="1" id="KW-0328">Glycosyltransferase</keyword>
<protein>
    <recommendedName>
        <fullName evidence="6">Glycosyltransferase family 9 (Heptosyltransferase)</fullName>
    </recommendedName>
</protein>
<name>A0A5Q2FCT2_9ACTN</name>
<evidence type="ECO:0000256" key="1">
    <source>
        <dbReference type="ARBA" id="ARBA00022676"/>
    </source>
</evidence>
<reference evidence="4 5" key="1">
    <citation type="submission" date="2019-10" db="EMBL/GenBank/DDBJ databases">
        <title>Genomic analysis of Raineyella sp. CBA3103.</title>
        <authorList>
            <person name="Roh S.W."/>
        </authorList>
    </citation>
    <scope>NUCLEOTIDE SEQUENCE [LARGE SCALE GENOMIC DNA]</scope>
    <source>
        <strain evidence="4 5">CBA3103</strain>
    </source>
</reference>
<keyword evidence="2" id="KW-0808">Transferase</keyword>
<dbReference type="Gene3D" id="3.40.50.2000">
    <property type="entry name" value="Glycogen Phosphorylase B"/>
    <property type="match status" value="1"/>
</dbReference>
<gene>
    <name evidence="4" type="ORF">Rai3103_14175</name>
</gene>
<dbReference type="GO" id="GO:0008713">
    <property type="term" value="F:ADP-heptose-lipopolysaccharide heptosyltransferase activity"/>
    <property type="evidence" value="ECO:0007669"/>
    <property type="project" value="TreeGrafter"/>
</dbReference>
<dbReference type="PANTHER" id="PTHR30160">
    <property type="entry name" value="TETRAACYLDISACCHARIDE 4'-KINASE-RELATED"/>
    <property type="match status" value="1"/>
</dbReference>